<dbReference type="AlphaFoldDB" id="A0A7X3FVN9"/>
<name>A0A7X3FVN9_9BURK</name>
<dbReference type="InterPro" id="IPR035985">
    <property type="entry name" value="Ubiquitin-activating_enz"/>
</dbReference>
<dbReference type="PANTHER" id="PTHR43267:SF1">
    <property type="entry name" value="TRNA THREONYLCARBAMOYLADENOSINE DEHYDRATASE"/>
    <property type="match status" value="1"/>
</dbReference>
<dbReference type="RefSeq" id="WP_056134248.1">
    <property type="nucleotide sequence ID" value="NZ_WSES01000001.1"/>
</dbReference>
<dbReference type="Pfam" id="PF00899">
    <property type="entry name" value="ThiF"/>
    <property type="match status" value="1"/>
</dbReference>
<dbReference type="Gene3D" id="3.40.50.720">
    <property type="entry name" value="NAD(P)-binding Rossmann-like Domain"/>
    <property type="match status" value="1"/>
</dbReference>
<dbReference type="InterPro" id="IPR045886">
    <property type="entry name" value="ThiF/MoeB/HesA"/>
</dbReference>
<protein>
    <submittedName>
        <fullName evidence="2">ThiF family adenylyltransferase</fullName>
    </submittedName>
</protein>
<gene>
    <name evidence="2" type="ORF">GPY61_02840</name>
</gene>
<keyword evidence="2" id="KW-0548">Nucleotidyltransferase</keyword>
<dbReference type="SUPFAM" id="SSF69572">
    <property type="entry name" value="Activating enzymes of the ubiquitin-like proteins"/>
    <property type="match status" value="1"/>
</dbReference>
<feature type="domain" description="THIF-type NAD/FAD binding fold" evidence="1">
    <location>
        <begin position="12"/>
        <end position="260"/>
    </location>
</feature>
<dbReference type="GO" id="GO:0061503">
    <property type="term" value="F:tRNA threonylcarbamoyladenosine dehydratase"/>
    <property type="evidence" value="ECO:0007669"/>
    <property type="project" value="TreeGrafter"/>
</dbReference>
<proteinExistence type="predicted"/>
<keyword evidence="2" id="KW-0808">Transferase</keyword>
<dbReference type="GO" id="GO:0008641">
    <property type="term" value="F:ubiquitin-like modifier activating enzyme activity"/>
    <property type="evidence" value="ECO:0007669"/>
    <property type="project" value="InterPro"/>
</dbReference>
<dbReference type="GO" id="GO:0016779">
    <property type="term" value="F:nucleotidyltransferase activity"/>
    <property type="evidence" value="ECO:0007669"/>
    <property type="project" value="UniProtKB-KW"/>
</dbReference>
<dbReference type="PANTHER" id="PTHR43267">
    <property type="entry name" value="TRNA THREONYLCARBAMOYLADENOSINE DEHYDRATASE"/>
    <property type="match status" value="1"/>
</dbReference>
<dbReference type="CDD" id="cd01483">
    <property type="entry name" value="E1_enzyme_family"/>
    <property type="match status" value="1"/>
</dbReference>
<evidence type="ECO:0000259" key="1">
    <source>
        <dbReference type="Pfam" id="PF00899"/>
    </source>
</evidence>
<evidence type="ECO:0000313" key="2">
    <source>
        <dbReference type="EMBL" id="MVW58860.1"/>
    </source>
</evidence>
<dbReference type="GO" id="GO:0061504">
    <property type="term" value="P:cyclic threonylcarbamoyladenosine biosynthetic process"/>
    <property type="evidence" value="ECO:0007669"/>
    <property type="project" value="TreeGrafter"/>
</dbReference>
<evidence type="ECO:0000313" key="3">
    <source>
        <dbReference type="Proteomes" id="UP000443353"/>
    </source>
</evidence>
<dbReference type="NCBIfam" id="NF006077">
    <property type="entry name" value="PRK08223.1"/>
    <property type="match status" value="1"/>
</dbReference>
<organism evidence="2 3">
    <name type="scientific">Massilia cellulosiltytica</name>
    <dbReference type="NCBI Taxonomy" id="2683234"/>
    <lineage>
        <taxon>Bacteria</taxon>
        <taxon>Pseudomonadati</taxon>
        <taxon>Pseudomonadota</taxon>
        <taxon>Betaproteobacteria</taxon>
        <taxon>Burkholderiales</taxon>
        <taxon>Oxalobacteraceae</taxon>
        <taxon>Telluria group</taxon>
        <taxon>Massilia</taxon>
    </lineage>
</organism>
<reference evidence="2 3" key="1">
    <citation type="submission" date="2019-12" db="EMBL/GenBank/DDBJ databases">
        <authorList>
            <person name="Li C."/>
            <person name="Zhao J."/>
        </authorList>
    </citation>
    <scope>NUCLEOTIDE SEQUENCE [LARGE SCALE GENOMIC DNA]</scope>
    <source>
        <strain evidence="2 3">NEAU-DD11</strain>
    </source>
</reference>
<dbReference type="Proteomes" id="UP000443353">
    <property type="component" value="Unassembled WGS sequence"/>
</dbReference>
<keyword evidence="3" id="KW-1185">Reference proteome</keyword>
<sequence length="295" mass="32073">MTNPFRYEQAFSRNIGWVTPAEQQALRGKRVAIAGGGGVGGVHLLTLARLGVTKFHIADFDTFDIVNFNRQVGAMMSTVGQPKAEVLARMAKDINPEIDVKIFPDGVNQGNLDQFLDGVDLYVDALDFFAFDARQQTFAACARLGIPATTAAPLGMGAALLNFIPGQMTFEEYFQWGDLPELDKAIRFVVGLAPAGLHRPYLVVPDAVNFAERRGPSTFMACQLCAGIVATEALKILLGRGKVLAAPHGMQFDAYRNKLAHTWRPGGNGNPFHRLMIAVAKRQMTRQLAGKAVQA</sequence>
<accession>A0A7X3FVN9</accession>
<comment type="caution">
    <text evidence="2">The sequence shown here is derived from an EMBL/GenBank/DDBJ whole genome shotgun (WGS) entry which is preliminary data.</text>
</comment>
<dbReference type="EMBL" id="WSES01000001">
    <property type="protein sequence ID" value="MVW58860.1"/>
    <property type="molecule type" value="Genomic_DNA"/>
</dbReference>
<dbReference type="InterPro" id="IPR000594">
    <property type="entry name" value="ThiF_NAD_FAD-bd"/>
</dbReference>